<keyword evidence="8" id="KW-1185">Reference proteome</keyword>
<dbReference type="Proteomes" id="UP000054363">
    <property type="component" value="Unassembled WGS sequence"/>
</dbReference>
<name>A0A094ITH6_9GAMM</name>
<dbReference type="HAMAP" id="MF_01970">
    <property type="entry name" value="Kynureninase"/>
    <property type="match status" value="1"/>
</dbReference>
<proteinExistence type="inferred from homology"/>
<comment type="cofactor">
    <cofactor evidence="4 6">
        <name>pyridoxal 5'-phosphate</name>
        <dbReference type="ChEBI" id="CHEBI:597326"/>
    </cofactor>
</comment>
<dbReference type="GO" id="GO:0005737">
    <property type="term" value="C:cytoplasm"/>
    <property type="evidence" value="ECO:0007669"/>
    <property type="project" value="UniProtKB-UniRule"/>
</dbReference>
<feature type="binding site" evidence="4">
    <location>
        <position position="255"/>
    </location>
    <ligand>
        <name>pyridoxal 5'-phosphate</name>
        <dbReference type="ChEBI" id="CHEBI:597326"/>
    </ligand>
</feature>
<keyword evidence="1 4" id="KW-0662">Pyridine nucleotide biosynthesis</keyword>
<feature type="binding site" evidence="4">
    <location>
        <position position="225"/>
    </location>
    <ligand>
        <name>pyridoxal 5'-phosphate</name>
        <dbReference type="ChEBI" id="CHEBI:597326"/>
    </ligand>
</feature>
<evidence type="ECO:0000256" key="1">
    <source>
        <dbReference type="ARBA" id="ARBA00022642"/>
    </source>
</evidence>
<feature type="binding site" evidence="4">
    <location>
        <position position="100"/>
    </location>
    <ligand>
        <name>pyridoxal 5'-phosphate</name>
        <dbReference type="ChEBI" id="CHEBI:597326"/>
    </ligand>
</feature>
<dbReference type="Pfam" id="PF22580">
    <property type="entry name" value="KYNU_C"/>
    <property type="match status" value="1"/>
</dbReference>
<evidence type="ECO:0000313" key="8">
    <source>
        <dbReference type="Proteomes" id="UP000054363"/>
    </source>
</evidence>
<comment type="subunit">
    <text evidence="4 6">Homodimer.</text>
</comment>
<evidence type="ECO:0000256" key="4">
    <source>
        <dbReference type="HAMAP-Rule" id="MF_01970"/>
    </source>
</evidence>
<dbReference type="InterPro" id="IPR015421">
    <property type="entry name" value="PyrdxlP-dep_Trfase_major"/>
</dbReference>
<feature type="binding site" evidence="4">
    <location>
        <begin position="128"/>
        <end position="131"/>
    </location>
    <ligand>
        <name>pyridoxal 5'-phosphate</name>
        <dbReference type="ChEBI" id="CHEBI:597326"/>
    </ligand>
</feature>
<dbReference type="GO" id="GO:0009435">
    <property type="term" value="P:NAD+ biosynthetic process"/>
    <property type="evidence" value="ECO:0007669"/>
    <property type="project" value="UniProtKB-UniRule"/>
</dbReference>
<evidence type="ECO:0000256" key="5">
    <source>
        <dbReference type="NCBIfam" id="TIGR01814"/>
    </source>
</evidence>
<evidence type="ECO:0000256" key="2">
    <source>
        <dbReference type="ARBA" id="ARBA00022801"/>
    </source>
</evidence>
<comment type="caution">
    <text evidence="7">The sequence shown here is derived from an EMBL/GenBank/DDBJ whole genome shotgun (WGS) entry which is preliminary data.</text>
</comment>
<dbReference type="GO" id="GO:0030170">
    <property type="term" value="F:pyridoxal phosphate binding"/>
    <property type="evidence" value="ECO:0007669"/>
    <property type="project" value="UniProtKB-UniRule"/>
</dbReference>
<keyword evidence="2 4" id="KW-0378">Hydrolase</keyword>
<dbReference type="UniPathway" id="UPA00253">
    <property type="reaction ID" value="UER00329"/>
</dbReference>
<dbReference type="Gene3D" id="3.40.640.10">
    <property type="entry name" value="Type I PLP-dependent aspartate aminotransferase-like (Major domain)"/>
    <property type="match status" value="1"/>
</dbReference>
<evidence type="ECO:0000313" key="7">
    <source>
        <dbReference type="EMBL" id="KFZ30422.1"/>
    </source>
</evidence>
<dbReference type="GO" id="GO:0019805">
    <property type="term" value="P:quinolinate biosynthetic process"/>
    <property type="evidence" value="ECO:0007669"/>
    <property type="project" value="UniProtKB-UniRule"/>
</dbReference>
<dbReference type="GO" id="GO:0019441">
    <property type="term" value="P:L-tryptophan catabolic process to kynurenine"/>
    <property type="evidence" value="ECO:0007669"/>
    <property type="project" value="TreeGrafter"/>
</dbReference>
<dbReference type="eggNOG" id="COG3844">
    <property type="taxonomic scope" value="Bacteria"/>
</dbReference>
<feature type="binding site" evidence="4">
    <location>
        <position position="171"/>
    </location>
    <ligand>
        <name>pyridoxal 5'-phosphate</name>
        <dbReference type="ChEBI" id="CHEBI:597326"/>
    </ligand>
</feature>
<reference evidence="7 8" key="1">
    <citation type="submission" date="2014-06" db="EMBL/GenBank/DDBJ databases">
        <title>The draft genome sequence of Idiomarina salinarum ISL-52.</title>
        <authorList>
            <person name="Du J."/>
            <person name="Shao Z."/>
        </authorList>
    </citation>
    <scope>NUCLEOTIDE SEQUENCE [LARGE SCALE GENOMIC DNA]</scope>
    <source>
        <strain evidence="7 8">ISL-52</strain>
    </source>
</reference>
<dbReference type="EMBL" id="JPER01000005">
    <property type="protein sequence ID" value="KFZ30422.1"/>
    <property type="molecule type" value="Genomic_DNA"/>
</dbReference>
<dbReference type="InterPro" id="IPR015422">
    <property type="entry name" value="PyrdxlP-dep_Trfase_small"/>
</dbReference>
<comment type="function">
    <text evidence="4 6">Catalyzes the cleavage of L-kynurenine (L-Kyn) and L-3-hydroxykynurenine (L-3OHKyn) into anthranilic acid (AA) and 3-hydroxyanthranilic acid (3-OHAA), respectively.</text>
</comment>
<sequence>MTRSITKKDISRLDEQDPLASRRGQFHLPADTIYLDGNSLGLMSYATQQRVADTTTTQWGEHLITSWNRHNWIQLPQQVGNKIGRLIGVADGQVVCCDSISVNLFKVLAAALQLQPGRNQILSTVDNFPTDLYMVQGLEQLLGASRCHLVMVEESELANSISEKTAAVLATEVNFRTGRRLDLQALTATAQLHGALMIADLAHSAGVMPVELDNWQVDFAIGCTYKYLNGGPGAPAFVYAAKRHHRALQQPLCGWMGHVRPFDFSPHYEAADDMTQFLSGTPPVLSMCAVDAALEAFDGVSLAEVRSKSIQLSELFHSLIEQHGLSNELHLISPTDPVTRGSQLSYRHEHAYGICQALIEAGVIADFRAPDYLRFGFAPLYTSYADVWDAAGVLKDVLASKAHLDPRWQQRNTVT</sequence>
<dbReference type="InterPro" id="IPR010111">
    <property type="entry name" value="Kynureninase"/>
</dbReference>
<comment type="catalytic activity">
    <reaction evidence="6">
        <text>3-hydroxy-L-kynurenine + H2O = 3-hydroxyanthranilate + L-alanine + H(+)</text>
        <dbReference type="Rhea" id="RHEA:25143"/>
        <dbReference type="ChEBI" id="CHEBI:15377"/>
        <dbReference type="ChEBI" id="CHEBI:15378"/>
        <dbReference type="ChEBI" id="CHEBI:36559"/>
        <dbReference type="ChEBI" id="CHEBI:57972"/>
        <dbReference type="ChEBI" id="CHEBI:58125"/>
        <dbReference type="EC" id="3.7.1.3"/>
    </reaction>
</comment>
<dbReference type="UniPathway" id="UPA00334">
    <property type="reaction ID" value="UER00455"/>
</dbReference>
<gene>
    <name evidence="4" type="primary">kynU</name>
    <name evidence="7" type="ORF">IDSA_10185</name>
</gene>
<feature type="binding site" evidence="4">
    <location>
        <position position="203"/>
    </location>
    <ligand>
        <name>pyridoxal 5'-phosphate</name>
        <dbReference type="ChEBI" id="CHEBI:597326"/>
    </ligand>
</feature>
<dbReference type="EC" id="3.7.1.3" evidence="4 5"/>
<comment type="catalytic activity">
    <reaction evidence="4 6">
        <text>L-kynurenine + H2O = anthranilate + L-alanine + H(+)</text>
        <dbReference type="Rhea" id="RHEA:16813"/>
        <dbReference type="ChEBI" id="CHEBI:15377"/>
        <dbReference type="ChEBI" id="CHEBI:15378"/>
        <dbReference type="ChEBI" id="CHEBI:16567"/>
        <dbReference type="ChEBI" id="CHEBI:57959"/>
        <dbReference type="ChEBI" id="CHEBI:57972"/>
        <dbReference type="EC" id="3.7.1.3"/>
    </reaction>
</comment>
<dbReference type="PIRSF" id="PIRSF038800">
    <property type="entry name" value="KYNU"/>
    <property type="match status" value="1"/>
</dbReference>
<protein>
    <recommendedName>
        <fullName evidence="4 5">Kynureninase</fullName>
        <ecNumber evidence="4 5">3.7.1.3</ecNumber>
    </recommendedName>
    <alternativeName>
        <fullName evidence="4">L-kynurenine hydrolase</fullName>
    </alternativeName>
</protein>
<dbReference type="GO" id="GO:0097053">
    <property type="term" value="P:L-kynurenine catabolic process"/>
    <property type="evidence" value="ECO:0007669"/>
    <property type="project" value="UniProtKB-UniRule"/>
</dbReference>
<evidence type="ECO:0000256" key="6">
    <source>
        <dbReference type="PIRNR" id="PIRNR038800"/>
    </source>
</evidence>
<dbReference type="Gene3D" id="3.90.1150.10">
    <property type="entry name" value="Aspartate Aminotransferase, domain 1"/>
    <property type="match status" value="1"/>
</dbReference>
<dbReference type="AlphaFoldDB" id="A0A094ITH6"/>
<keyword evidence="3 4" id="KW-0663">Pyridoxal phosphate</keyword>
<dbReference type="SUPFAM" id="SSF53383">
    <property type="entry name" value="PLP-dependent transferases"/>
    <property type="match status" value="1"/>
</dbReference>
<comment type="pathway">
    <text evidence="4 6">Cofactor biosynthesis; NAD(+) biosynthesis; quinolinate from L-kynurenine: step 2/3.</text>
</comment>
<evidence type="ECO:0000256" key="3">
    <source>
        <dbReference type="ARBA" id="ARBA00022898"/>
    </source>
</evidence>
<organism evidence="7 8">
    <name type="scientific">Pseudidiomarina salinarum</name>
    <dbReference type="NCBI Taxonomy" id="435908"/>
    <lineage>
        <taxon>Bacteria</taxon>
        <taxon>Pseudomonadati</taxon>
        <taxon>Pseudomonadota</taxon>
        <taxon>Gammaproteobacteria</taxon>
        <taxon>Alteromonadales</taxon>
        <taxon>Idiomarinaceae</taxon>
        <taxon>Pseudidiomarina</taxon>
    </lineage>
</organism>
<dbReference type="NCBIfam" id="TIGR01814">
    <property type="entry name" value="kynureninase"/>
    <property type="match status" value="1"/>
</dbReference>
<feature type="modified residue" description="N6-(pyridoxal phosphate)lysine" evidence="4">
    <location>
        <position position="226"/>
    </location>
</feature>
<dbReference type="STRING" id="435908.IDSA_10185"/>
<accession>A0A094ITH6</accession>
<comment type="pathway">
    <text evidence="4 6">Amino-acid degradation; L-kynurenine degradation; L-alanine and anthranilate from L-kynurenine: step 1/1.</text>
</comment>
<dbReference type="GO" id="GO:0043420">
    <property type="term" value="P:anthranilate metabolic process"/>
    <property type="evidence" value="ECO:0007669"/>
    <property type="project" value="TreeGrafter"/>
</dbReference>
<feature type="binding site" evidence="4">
    <location>
        <position position="281"/>
    </location>
    <ligand>
        <name>pyridoxal 5'-phosphate</name>
        <dbReference type="ChEBI" id="CHEBI:597326"/>
    </ligand>
</feature>
<dbReference type="PANTHER" id="PTHR14084">
    <property type="entry name" value="KYNURENINASE"/>
    <property type="match status" value="1"/>
</dbReference>
<dbReference type="InterPro" id="IPR015424">
    <property type="entry name" value="PyrdxlP-dep_Trfase"/>
</dbReference>
<comment type="similarity">
    <text evidence="4 6">Belongs to the kynureninase family.</text>
</comment>
<dbReference type="GO" id="GO:0030429">
    <property type="term" value="F:kynureninase activity"/>
    <property type="evidence" value="ECO:0007669"/>
    <property type="project" value="UniProtKB-UniRule"/>
</dbReference>
<dbReference type="PANTHER" id="PTHR14084:SF0">
    <property type="entry name" value="KYNURENINASE"/>
    <property type="match status" value="1"/>
</dbReference>
<feature type="binding site" evidence="4">
    <location>
        <position position="200"/>
    </location>
    <ligand>
        <name>pyridoxal 5'-phosphate</name>
        <dbReference type="ChEBI" id="CHEBI:597326"/>
    </ligand>
</feature>
<feature type="binding site" evidence="4">
    <location>
        <position position="101"/>
    </location>
    <ligand>
        <name>pyridoxal 5'-phosphate</name>
        <dbReference type="ChEBI" id="CHEBI:597326"/>
    </ligand>
</feature>